<dbReference type="KEGG" id="psyt:DSAG12_01257"/>
<evidence type="ECO:0000313" key="3">
    <source>
        <dbReference type="Proteomes" id="UP000321408"/>
    </source>
</evidence>
<reference evidence="2 3" key="1">
    <citation type="journal article" date="2020" name="Nature">
        <title>Isolation of an archaeon at the prokaryote-eukaryote interface.</title>
        <authorList>
            <person name="Imachi H."/>
            <person name="Nobu M.K."/>
            <person name="Nakahara N."/>
            <person name="Morono Y."/>
            <person name="Ogawara M."/>
            <person name="Takaki Y."/>
            <person name="Takano Y."/>
            <person name="Uematsu K."/>
            <person name="Ikuta T."/>
            <person name="Ito M."/>
            <person name="Matsui Y."/>
            <person name="Miyazaki M."/>
            <person name="Murata K."/>
            <person name="Saito Y."/>
            <person name="Sakai S."/>
            <person name="Song C."/>
            <person name="Tasumi E."/>
            <person name="Yamanaka Y."/>
            <person name="Yamaguchi T."/>
            <person name="Kamagata Y."/>
            <person name="Tamaki H."/>
            <person name="Takai K."/>
        </authorList>
    </citation>
    <scope>NUCLEOTIDE SEQUENCE [LARGE SCALE GENOMIC DNA]</scope>
    <source>
        <strain evidence="2 3">MK-D1</strain>
    </source>
</reference>
<keyword evidence="1" id="KW-0812">Transmembrane</keyword>
<dbReference type="RefSeq" id="WP_147662340.1">
    <property type="nucleotide sequence ID" value="NZ_CP042905.2"/>
</dbReference>
<name>A0A5B9D8M1_9ARCH</name>
<gene>
    <name evidence="2" type="ORF">DSAG12_01257</name>
</gene>
<organism evidence="2 3">
    <name type="scientific">Promethearchaeum syntrophicum</name>
    <dbReference type="NCBI Taxonomy" id="2594042"/>
    <lineage>
        <taxon>Archaea</taxon>
        <taxon>Promethearchaeati</taxon>
        <taxon>Promethearchaeota</taxon>
        <taxon>Promethearchaeia</taxon>
        <taxon>Promethearchaeales</taxon>
        <taxon>Promethearchaeaceae</taxon>
        <taxon>Promethearchaeum</taxon>
    </lineage>
</organism>
<keyword evidence="1" id="KW-1133">Transmembrane helix</keyword>
<dbReference type="AlphaFoldDB" id="A0A5B9D8M1"/>
<evidence type="ECO:0000256" key="1">
    <source>
        <dbReference type="SAM" id="Phobius"/>
    </source>
</evidence>
<dbReference type="OrthoDB" id="112114at2157"/>
<proteinExistence type="predicted"/>
<protein>
    <submittedName>
        <fullName evidence="2">Uncharacterized protein</fullName>
    </submittedName>
</protein>
<sequence>MNAKTKSILLRVILITTISFSSIGAGFYFHNNIIIRGTITYLSFEGGFYGIISTTNNSYDPINLQPEFEEEGLKVFFIARRNLEMASFHGWGDLIEIRYIRRI</sequence>
<evidence type="ECO:0000313" key="2">
    <source>
        <dbReference type="EMBL" id="QEE15432.1"/>
    </source>
</evidence>
<reference evidence="2 3" key="2">
    <citation type="journal article" date="2024" name="Int. J. Syst. Evol. Microbiol.">
        <title>Promethearchaeum syntrophicum gen. nov., sp. nov., an anaerobic, obligately syntrophic archaeon, the first isolate of the lineage 'Asgard' archaea, and proposal of the new archaeal phylum Promethearchaeota phyl. nov. and kingdom Promethearchaeati regn. nov.</title>
        <authorList>
            <person name="Imachi H."/>
            <person name="Nobu M.K."/>
            <person name="Kato S."/>
            <person name="Takaki Y."/>
            <person name="Miyazaki M."/>
            <person name="Miyata M."/>
            <person name="Ogawara M."/>
            <person name="Saito Y."/>
            <person name="Sakai S."/>
            <person name="Tahara Y.O."/>
            <person name="Takano Y."/>
            <person name="Tasumi E."/>
            <person name="Uematsu K."/>
            <person name="Yoshimura T."/>
            <person name="Itoh T."/>
            <person name="Ohkuma M."/>
            <person name="Takai K."/>
        </authorList>
    </citation>
    <scope>NUCLEOTIDE SEQUENCE [LARGE SCALE GENOMIC DNA]</scope>
    <source>
        <strain evidence="2 3">MK-D1</strain>
    </source>
</reference>
<feature type="transmembrane region" description="Helical" evidence="1">
    <location>
        <begin position="12"/>
        <end position="30"/>
    </location>
</feature>
<dbReference type="GeneID" id="41329249"/>
<keyword evidence="1" id="KW-0472">Membrane</keyword>
<dbReference type="Proteomes" id="UP000321408">
    <property type="component" value="Chromosome"/>
</dbReference>
<dbReference type="EMBL" id="CP042905">
    <property type="protein sequence ID" value="QEE15432.1"/>
    <property type="molecule type" value="Genomic_DNA"/>
</dbReference>
<keyword evidence="3" id="KW-1185">Reference proteome</keyword>
<accession>A0A5B9D8M1</accession>